<reference evidence="7 8" key="1">
    <citation type="submission" date="2019-06" db="EMBL/GenBank/DDBJ databases">
        <title>Whole genome sequence for Cellvibrionaceae sp. R142.</title>
        <authorList>
            <person name="Wang G."/>
        </authorList>
    </citation>
    <scope>NUCLEOTIDE SEQUENCE [LARGE SCALE GENOMIC DNA]</scope>
    <source>
        <strain evidence="7 8">R142</strain>
    </source>
</reference>
<dbReference type="Proteomes" id="UP000319732">
    <property type="component" value="Unassembled WGS sequence"/>
</dbReference>
<feature type="transmembrane region" description="Helical" evidence="6">
    <location>
        <begin position="289"/>
        <end position="311"/>
    </location>
</feature>
<feature type="transmembrane region" description="Helical" evidence="6">
    <location>
        <begin position="196"/>
        <end position="216"/>
    </location>
</feature>
<dbReference type="PANTHER" id="PTHR21716">
    <property type="entry name" value="TRANSMEMBRANE PROTEIN"/>
    <property type="match status" value="1"/>
</dbReference>
<dbReference type="OrthoDB" id="9799225at2"/>
<evidence type="ECO:0000256" key="4">
    <source>
        <dbReference type="ARBA" id="ARBA00022989"/>
    </source>
</evidence>
<dbReference type="GO" id="GO:0055085">
    <property type="term" value="P:transmembrane transport"/>
    <property type="evidence" value="ECO:0007669"/>
    <property type="project" value="TreeGrafter"/>
</dbReference>
<dbReference type="InterPro" id="IPR002549">
    <property type="entry name" value="AI-2E-like"/>
</dbReference>
<evidence type="ECO:0000256" key="2">
    <source>
        <dbReference type="ARBA" id="ARBA00009773"/>
    </source>
</evidence>
<protein>
    <submittedName>
        <fullName evidence="7">AI-2E family transporter</fullName>
    </submittedName>
</protein>
<keyword evidence="8" id="KW-1185">Reference proteome</keyword>
<evidence type="ECO:0000313" key="7">
    <source>
        <dbReference type="EMBL" id="TQV80130.1"/>
    </source>
</evidence>
<feature type="transmembrane region" description="Helical" evidence="6">
    <location>
        <begin position="60"/>
        <end position="81"/>
    </location>
</feature>
<evidence type="ECO:0000256" key="5">
    <source>
        <dbReference type="ARBA" id="ARBA00023136"/>
    </source>
</evidence>
<dbReference type="AlphaFoldDB" id="A0A545TSD5"/>
<comment type="similarity">
    <text evidence="2">Belongs to the autoinducer-2 exporter (AI-2E) (TC 2.A.86) family.</text>
</comment>
<comment type="subcellular location">
    <subcellularLocation>
        <location evidence="1">Membrane</location>
        <topology evidence="1">Multi-pass membrane protein</topology>
    </subcellularLocation>
</comment>
<sequence length="362" mass="38335">MSTELSPMARFLLLAAAFIIVVAGMRAAAAILEPFLLSLFIAVICSPYLAALNRRGVPNGISILIIMGIIVLVGLVIGAVVGSSIQSFRGDIPQYQARLQGMTTEVLARLNQFGLAIDPSQWRESFNPSAALALAGNTLSSFGNVMANAFLILLTVIFILAEEVGVTDKIRYANADPDKALAAIERFSKSVNQYMAIKMVLSLLTGVLAMTWLMVLGVDYPVLWGLLAFLLNFVPTLGSILAAIPAVLLALVQLGSGSALLAALGYLVINVGVGNILEPRLMGRGLNLSALVVFLSLVFWGWVLGPVGMLLSVPLTMTVKIALESVDDTRWLGVMLGSGKGLQLPAVAREDNVADRDTGAGR</sequence>
<organism evidence="7 8">
    <name type="scientific">Exilibacterium tricleocarpae</name>
    <dbReference type="NCBI Taxonomy" id="2591008"/>
    <lineage>
        <taxon>Bacteria</taxon>
        <taxon>Pseudomonadati</taxon>
        <taxon>Pseudomonadota</taxon>
        <taxon>Gammaproteobacteria</taxon>
        <taxon>Cellvibrionales</taxon>
        <taxon>Cellvibrionaceae</taxon>
        <taxon>Exilibacterium</taxon>
    </lineage>
</organism>
<dbReference type="Pfam" id="PF01594">
    <property type="entry name" value="AI-2E_transport"/>
    <property type="match status" value="1"/>
</dbReference>
<dbReference type="EMBL" id="VHSG01000010">
    <property type="protein sequence ID" value="TQV80130.1"/>
    <property type="molecule type" value="Genomic_DNA"/>
</dbReference>
<gene>
    <name evidence="7" type="ORF">FKG94_10710</name>
</gene>
<evidence type="ECO:0000256" key="3">
    <source>
        <dbReference type="ARBA" id="ARBA00022692"/>
    </source>
</evidence>
<keyword evidence="3 6" id="KW-0812">Transmembrane</keyword>
<name>A0A545TSD5_9GAMM</name>
<feature type="transmembrane region" description="Helical" evidence="6">
    <location>
        <begin position="142"/>
        <end position="161"/>
    </location>
</feature>
<accession>A0A545TSD5</accession>
<dbReference type="RefSeq" id="WP_142904229.1">
    <property type="nucleotide sequence ID" value="NZ_ML660092.1"/>
</dbReference>
<evidence type="ECO:0000256" key="1">
    <source>
        <dbReference type="ARBA" id="ARBA00004141"/>
    </source>
</evidence>
<feature type="transmembrane region" description="Helical" evidence="6">
    <location>
        <begin position="222"/>
        <end position="252"/>
    </location>
</feature>
<dbReference type="GO" id="GO:0016020">
    <property type="term" value="C:membrane"/>
    <property type="evidence" value="ECO:0007669"/>
    <property type="project" value="UniProtKB-SubCell"/>
</dbReference>
<feature type="transmembrane region" description="Helical" evidence="6">
    <location>
        <begin position="37"/>
        <end position="53"/>
    </location>
</feature>
<dbReference type="PANTHER" id="PTHR21716:SF64">
    <property type="entry name" value="AI-2 TRANSPORT PROTEIN TQSA"/>
    <property type="match status" value="1"/>
</dbReference>
<keyword evidence="5 6" id="KW-0472">Membrane</keyword>
<keyword evidence="4 6" id="KW-1133">Transmembrane helix</keyword>
<evidence type="ECO:0000313" key="8">
    <source>
        <dbReference type="Proteomes" id="UP000319732"/>
    </source>
</evidence>
<evidence type="ECO:0000256" key="6">
    <source>
        <dbReference type="SAM" id="Phobius"/>
    </source>
</evidence>
<proteinExistence type="inferred from homology"/>
<comment type="caution">
    <text evidence="7">The sequence shown here is derived from an EMBL/GenBank/DDBJ whole genome shotgun (WGS) entry which is preliminary data.</text>
</comment>